<organism evidence="1 2">
    <name type="scientific">Methylobacterium frigidaeris</name>
    <dbReference type="NCBI Taxonomy" id="2038277"/>
    <lineage>
        <taxon>Bacteria</taxon>
        <taxon>Pseudomonadati</taxon>
        <taxon>Pseudomonadota</taxon>
        <taxon>Alphaproteobacteria</taxon>
        <taxon>Hyphomicrobiales</taxon>
        <taxon>Methylobacteriaceae</taxon>
        <taxon>Methylobacterium</taxon>
    </lineage>
</organism>
<proteinExistence type="predicted"/>
<comment type="caution">
    <text evidence="1">The sequence shown here is derived from an EMBL/GenBank/DDBJ whole genome shotgun (WGS) entry which is preliminary data.</text>
</comment>
<evidence type="ECO:0000313" key="2">
    <source>
        <dbReference type="Proteomes" id="UP001055286"/>
    </source>
</evidence>
<reference evidence="1" key="2">
    <citation type="submission" date="2021-08" db="EMBL/GenBank/DDBJ databases">
        <authorList>
            <person name="Tani A."/>
            <person name="Ola A."/>
            <person name="Ogura Y."/>
            <person name="Katsura K."/>
            <person name="Hayashi T."/>
        </authorList>
    </citation>
    <scope>NUCLEOTIDE SEQUENCE</scope>
    <source>
        <strain evidence="1">JCM 32048</strain>
    </source>
</reference>
<dbReference type="GO" id="GO:0003697">
    <property type="term" value="F:single-stranded DNA binding"/>
    <property type="evidence" value="ECO:0007669"/>
    <property type="project" value="InterPro"/>
</dbReference>
<dbReference type="InterPro" id="IPR036590">
    <property type="entry name" value="SRAP-like"/>
</dbReference>
<evidence type="ECO:0008006" key="3">
    <source>
        <dbReference type="Google" id="ProtNLM"/>
    </source>
</evidence>
<dbReference type="Proteomes" id="UP001055286">
    <property type="component" value="Unassembled WGS sequence"/>
</dbReference>
<name>A0AA37HI57_9HYPH</name>
<dbReference type="Gene3D" id="3.90.1680.20">
    <property type="match status" value="1"/>
</dbReference>
<dbReference type="Pfam" id="PF02586">
    <property type="entry name" value="SRAP"/>
    <property type="match status" value="1"/>
</dbReference>
<reference evidence="1" key="1">
    <citation type="journal article" date="2016" name="Front. Microbiol.">
        <title>Genome Sequence of the Piezophilic, Mesophilic Sulfate-Reducing Bacterium Desulfovibrio indicus J2T.</title>
        <authorList>
            <person name="Cao J."/>
            <person name="Maignien L."/>
            <person name="Shao Z."/>
            <person name="Alain K."/>
            <person name="Jebbar M."/>
        </authorList>
    </citation>
    <scope>NUCLEOTIDE SEQUENCE</scope>
    <source>
        <strain evidence="1">JCM 32048</strain>
    </source>
</reference>
<sequence>MCNLYSSARSQDEIRHTFAIDRDEAGNLPPLPGIFPDQMSPVILAADGKRVLTMMRWGFPPPPKVWHAASHQRAQRRIAVLAALA</sequence>
<dbReference type="EMBL" id="BPQJ01000061">
    <property type="protein sequence ID" value="GJD66333.1"/>
    <property type="molecule type" value="Genomic_DNA"/>
</dbReference>
<keyword evidence="2" id="KW-1185">Reference proteome</keyword>
<dbReference type="GO" id="GO:0106300">
    <property type="term" value="P:protein-DNA covalent cross-linking repair"/>
    <property type="evidence" value="ECO:0007669"/>
    <property type="project" value="InterPro"/>
</dbReference>
<gene>
    <name evidence="1" type="ORF">MPEAHAMD_6530</name>
</gene>
<dbReference type="InterPro" id="IPR003738">
    <property type="entry name" value="SRAP"/>
</dbReference>
<dbReference type="SUPFAM" id="SSF143081">
    <property type="entry name" value="BB1717-like"/>
    <property type="match status" value="1"/>
</dbReference>
<evidence type="ECO:0000313" key="1">
    <source>
        <dbReference type="EMBL" id="GJD66333.1"/>
    </source>
</evidence>
<dbReference type="AlphaFoldDB" id="A0AA37HI57"/>
<protein>
    <recommendedName>
        <fullName evidence="3">DUF159 family protein</fullName>
    </recommendedName>
</protein>
<accession>A0AA37HI57</accession>